<dbReference type="RefSeq" id="WP_223929079.1">
    <property type="nucleotide sequence ID" value="NZ_BPTU01000001.1"/>
</dbReference>
<sequence>MMRITDYKDIIIAIDKIEKDPKLTARENEHKAEKSMLQQLLGDDVALSHNSDGKPEIDGYNISISHTLNKQDGYIAIIIAKHHKVGIDIEYRSNRIMRIVERFLRDDETTTSVDDALISWCAKEAVYKLFSSDDLTYQQMKVSPARDSVENIVRRRSVPINTCMTPGYIMVWTTLAEED</sequence>
<organism evidence="3 4">
    <name type="scientific">Prevotella lacticifex</name>
    <dbReference type="NCBI Taxonomy" id="2854755"/>
    <lineage>
        <taxon>Bacteria</taxon>
        <taxon>Pseudomonadati</taxon>
        <taxon>Bacteroidota</taxon>
        <taxon>Bacteroidia</taxon>
        <taxon>Bacteroidales</taxon>
        <taxon>Prevotellaceae</taxon>
        <taxon>Prevotella</taxon>
    </lineage>
</organism>
<gene>
    <name evidence="3" type="ORF">PRLR5076_16650</name>
</gene>
<reference evidence="3" key="1">
    <citation type="journal article" date="2022" name="Int. J. Syst. Evol. Microbiol.">
        <title>Prevotella lacticifex sp. nov., isolated from the rumen of cows.</title>
        <authorList>
            <person name="Shinkai T."/>
            <person name="Ikeyama N."/>
            <person name="Kumagai M."/>
            <person name="Ohmori H."/>
            <person name="Sakamoto M."/>
            <person name="Ohkuma M."/>
            <person name="Mitsumori M."/>
        </authorList>
    </citation>
    <scope>NUCLEOTIDE SEQUENCE</scope>
    <source>
        <strain evidence="3">R5076</strain>
    </source>
</reference>
<keyword evidence="1" id="KW-0808">Transferase</keyword>
<name>A0A9R1CA42_9BACT</name>
<dbReference type="InterPro" id="IPR037143">
    <property type="entry name" value="4-PPantetheinyl_Trfase_dom_sf"/>
</dbReference>
<feature type="domain" description="4'-phosphopantetheinyl transferase" evidence="2">
    <location>
        <begin position="85"/>
        <end position="142"/>
    </location>
</feature>
<keyword evidence="4" id="KW-1185">Reference proteome</keyword>
<evidence type="ECO:0000259" key="2">
    <source>
        <dbReference type="Pfam" id="PF01648"/>
    </source>
</evidence>
<dbReference type="GO" id="GO:0000287">
    <property type="term" value="F:magnesium ion binding"/>
    <property type="evidence" value="ECO:0007669"/>
    <property type="project" value="InterPro"/>
</dbReference>
<dbReference type="SUPFAM" id="SSF56214">
    <property type="entry name" value="4'-phosphopantetheinyl transferase"/>
    <property type="match status" value="1"/>
</dbReference>
<comment type="caution">
    <text evidence="3">The sequence shown here is derived from an EMBL/GenBank/DDBJ whole genome shotgun (WGS) entry which is preliminary data.</text>
</comment>
<accession>A0A9R1CA42</accession>
<evidence type="ECO:0000256" key="1">
    <source>
        <dbReference type="ARBA" id="ARBA00022679"/>
    </source>
</evidence>
<dbReference type="Proteomes" id="UP000825483">
    <property type="component" value="Unassembled WGS sequence"/>
</dbReference>
<proteinExistence type="predicted"/>
<dbReference type="InterPro" id="IPR008278">
    <property type="entry name" value="4-PPantetheinyl_Trfase_dom"/>
</dbReference>
<protein>
    <recommendedName>
        <fullName evidence="2">4'-phosphopantetheinyl transferase domain-containing protein</fullName>
    </recommendedName>
</protein>
<evidence type="ECO:0000313" key="3">
    <source>
        <dbReference type="EMBL" id="GJG58814.1"/>
    </source>
</evidence>
<dbReference type="AlphaFoldDB" id="A0A9R1CA42"/>
<dbReference type="Pfam" id="PF01648">
    <property type="entry name" value="ACPS"/>
    <property type="match status" value="1"/>
</dbReference>
<dbReference type="Gene3D" id="3.90.470.20">
    <property type="entry name" value="4'-phosphopantetheinyl transferase domain"/>
    <property type="match status" value="1"/>
</dbReference>
<evidence type="ECO:0000313" key="4">
    <source>
        <dbReference type="Proteomes" id="UP000825483"/>
    </source>
</evidence>
<dbReference type="GeneID" id="72467149"/>
<dbReference type="GO" id="GO:0008897">
    <property type="term" value="F:holo-[acyl-carrier-protein] synthase activity"/>
    <property type="evidence" value="ECO:0007669"/>
    <property type="project" value="InterPro"/>
</dbReference>
<dbReference type="EMBL" id="BPUB01000002">
    <property type="protein sequence ID" value="GJG58814.1"/>
    <property type="molecule type" value="Genomic_DNA"/>
</dbReference>